<feature type="region of interest" description="Disordered" evidence="1">
    <location>
        <begin position="70"/>
        <end position="94"/>
    </location>
</feature>
<dbReference type="Proteomes" id="UP000193622">
    <property type="component" value="Unassembled WGS sequence"/>
</dbReference>
<accession>A0A1X1WPT8</accession>
<reference evidence="2 3" key="1">
    <citation type="submission" date="2016-01" db="EMBL/GenBank/DDBJ databases">
        <title>The new phylogeny of the genus Mycobacterium.</title>
        <authorList>
            <person name="Tarcisio F."/>
            <person name="Conor M."/>
            <person name="Antonella G."/>
            <person name="Elisabetta G."/>
            <person name="Giulia F.S."/>
            <person name="Sara T."/>
            <person name="Anna F."/>
            <person name="Clotilde B."/>
            <person name="Roberto B."/>
            <person name="Veronica D.S."/>
            <person name="Fabio R."/>
            <person name="Monica P."/>
            <person name="Olivier J."/>
            <person name="Enrico T."/>
            <person name="Nicola S."/>
        </authorList>
    </citation>
    <scope>NUCLEOTIDE SEQUENCE [LARGE SCALE GENOMIC DNA]</scope>
    <source>
        <strain evidence="2 3">DSM 45541</strain>
    </source>
</reference>
<dbReference type="EMBL" id="LQPC01000028">
    <property type="protein sequence ID" value="ORV88550.1"/>
    <property type="molecule type" value="Genomic_DNA"/>
</dbReference>
<proteinExistence type="predicted"/>
<evidence type="ECO:0000313" key="3">
    <source>
        <dbReference type="Proteomes" id="UP000193622"/>
    </source>
</evidence>
<protein>
    <submittedName>
        <fullName evidence="2">Uncharacterized protein</fullName>
    </submittedName>
</protein>
<organism evidence="2 3">
    <name type="scientific">Mycolicibacterium iranicum</name>
    <name type="common">Mycobacterium iranicum</name>
    <dbReference type="NCBI Taxonomy" id="912594"/>
    <lineage>
        <taxon>Bacteria</taxon>
        <taxon>Bacillati</taxon>
        <taxon>Actinomycetota</taxon>
        <taxon>Actinomycetes</taxon>
        <taxon>Mycobacteriales</taxon>
        <taxon>Mycobacteriaceae</taxon>
        <taxon>Mycolicibacterium</taxon>
    </lineage>
</organism>
<name>A0A1X1WPT8_MYCIR</name>
<dbReference type="AlphaFoldDB" id="A0A1X1WPT8"/>
<evidence type="ECO:0000256" key="1">
    <source>
        <dbReference type="SAM" id="MobiDB-lite"/>
    </source>
</evidence>
<sequence length="94" mass="10128">MGAVPSRDAFFDAGSAALSYLGYGLLELAEVCERGGVTTDSFSHYVPDWTRSSIDRQVCAVHGQACAPFPQQTMTEPLPRGVGRPDTGVETRKH</sequence>
<comment type="caution">
    <text evidence="2">The sequence shown here is derived from an EMBL/GenBank/DDBJ whole genome shotgun (WGS) entry which is preliminary data.</text>
</comment>
<gene>
    <name evidence="2" type="ORF">AWC12_11570</name>
</gene>
<evidence type="ECO:0000313" key="2">
    <source>
        <dbReference type="EMBL" id="ORV88550.1"/>
    </source>
</evidence>